<dbReference type="RefSeq" id="WP_278524039.1">
    <property type="nucleotide sequence ID" value="NZ_JADIIN010000071.1"/>
</dbReference>
<comment type="subcellular location">
    <subcellularLocation>
        <location evidence="1">Cell envelope</location>
    </subcellularLocation>
    <subcellularLocation>
        <location evidence="2">Cell outer membrane</location>
    </subcellularLocation>
    <subcellularLocation>
        <location evidence="3">Secreted</location>
    </subcellularLocation>
</comment>
<protein>
    <recommendedName>
        <fullName evidence="12">Adhesin-like protein</fullName>
    </recommendedName>
</protein>
<dbReference type="InterPro" id="IPR003368">
    <property type="entry name" value="POMP_repeat"/>
</dbReference>
<keyword evidence="5" id="KW-0732">Signal</keyword>
<evidence type="ECO:0000256" key="4">
    <source>
        <dbReference type="ARBA" id="ARBA00022525"/>
    </source>
</evidence>
<feature type="transmembrane region" description="Helical" evidence="9">
    <location>
        <begin position="651"/>
        <end position="669"/>
    </location>
</feature>
<feature type="region of interest" description="Disordered" evidence="8">
    <location>
        <begin position="594"/>
        <end position="633"/>
    </location>
</feature>
<name>A0A843AEK0_METAZ</name>
<evidence type="ECO:0000256" key="2">
    <source>
        <dbReference type="ARBA" id="ARBA00004442"/>
    </source>
</evidence>
<keyword evidence="4" id="KW-0964">Secreted</keyword>
<comment type="caution">
    <text evidence="10">The sequence shown here is derived from an EMBL/GenBank/DDBJ whole genome shotgun (WGS) entry which is preliminary data.</text>
</comment>
<evidence type="ECO:0000256" key="6">
    <source>
        <dbReference type="ARBA" id="ARBA00023136"/>
    </source>
</evidence>
<dbReference type="SMART" id="SM00710">
    <property type="entry name" value="PbH1"/>
    <property type="match status" value="9"/>
</dbReference>
<dbReference type="EMBL" id="JADIIN010000071">
    <property type="protein sequence ID" value="MBF4469492.1"/>
    <property type="molecule type" value="Genomic_DNA"/>
</dbReference>
<evidence type="ECO:0000256" key="5">
    <source>
        <dbReference type="ARBA" id="ARBA00022729"/>
    </source>
</evidence>
<evidence type="ECO:0008006" key="12">
    <source>
        <dbReference type="Google" id="ProtNLM"/>
    </source>
</evidence>
<keyword evidence="7" id="KW-0998">Cell outer membrane</keyword>
<keyword evidence="9" id="KW-0812">Transmembrane</keyword>
<dbReference type="SUPFAM" id="SSF51126">
    <property type="entry name" value="Pectin lyase-like"/>
    <property type="match status" value="2"/>
</dbReference>
<dbReference type="AlphaFoldDB" id="A0A843AEK0"/>
<dbReference type="Gene3D" id="2.160.20.10">
    <property type="entry name" value="Single-stranded right-handed beta-helix, Pectin lyase-like"/>
    <property type="match status" value="1"/>
</dbReference>
<dbReference type="PANTHER" id="PTHR11319:SF35">
    <property type="entry name" value="OUTER MEMBRANE PROTEIN PMPC-RELATED"/>
    <property type="match status" value="1"/>
</dbReference>
<keyword evidence="9" id="KW-1133">Transmembrane helix</keyword>
<reference evidence="10" key="1">
    <citation type="submission" date="2020-10" db="EMBL/GenBank/DDBJ databases">
        <title>Dehalococcoides mccartyi of a TCE/Cr reducing biochatode.</title>
        <authorList>
            <person name="Matturro B."/>
        </authorList>
    </citation>
    <scope>NUCLEOTIDE SEQUENCE</scope>
    <source>
        <strain evidence="10">Bin4</strain>
    </source>
</reference>
<evidence type="ECO:0000256" key="3">
    <source>
        <dbReference type="ARBA" id="ARBA00004613"/>
    </source>
</evidence>
<evidence type="ECO:0000256" key="8">
    <source>
        <dbReference type="SAM" id="MobiDB-lite"/>
    </source>
</evidence>
<keyword evidence="6 9" id="KW-0472">Membrane</keyword>
<evidence type="ECO:0000313" key="10">
    <source>
        <dbReference type="EMBL" id="MBF4469492.1"/>
    </source>
</evidence>
<dbReference type="InterPro" id="IPR011050">
    <property type="entry name" value="Pectin_lyase_fold/virulence"/>
</dbReference>
<sequence>MKKNNLSIKLLTMTLIFVLSLITISSVSAIEIDNSTDLKQTITNAPNGSTINLDNGTYKNNVINIVIDKNLTIQGKDPENTIIDAQKLGKIFLIREGNTLTLINVTLINGNANSGGDMTNNHGGLIFNYGTLEINNCIFKNSSATGGGAIASFYGDVNIYNSIFIDNSATYGGGFYSKYSNNINIINSNFNNNSATYGGGGAINCNLLNNVLIINSTFTNNTSLTAGGGAINNNLCRNMNIVNSRFINNTNSYEGGGAIYNGGGNITINNSNFTNNTARPESDIGNGGAIYNSGNIFIFGSNFISNIAKKNGGAIYNIFSKNMSIINSIFIDNSAENGGAIYNNGSLNTTISNSIFLNNTAEVNGSAIYNTDYVIIDEWFPEFSMIYNSSIFINNSTFINNNKSAIYNTGNISISNSNLTKNDLAVYTEKNTIIISSNIFENYQGISINSGAENIQIIYNRIFNNTNSTGYNLDTSNPNINVDYNWWGSNSNPNSKINGTTVNSYYTVFFEEVKNKILATTENHTFKFSIVLNGTNDSTGSEKLPKMLAKFYNNDIFIGEYSTDDLINVEFSVDENKLLFIIDDEIYEQNINLNKTEPINPEDPKDPTNPTNPKDPTNPIISDKNNSNDGLINNINNTSNDTVTHTAMKETGIPIILILVLLSSLGLIIRKKQ</sequence>
<gene>
    <name evidence="10" type="ORF">ISP01_08830</name>
</gene>
<dbReference type="PANTHER" id="PTHR11319">
    <property type="entry name" value="G PROTEIN-COUPLED RECEPTOR-RELATED"/>
    <property type="match status" value="1"/>
</dbReference>
<dbReference type="Proteomes" id="UP000658733">
    <property type="component" value="Unassembled WGS sequence"/>
</dbReference>
<evidence type="ECO:0000256" key="7">
    <source>
        <dbReference type="ARBA" id="ARBA00023237"/>
    </source>
</evidence>
<evidence type="ECO:0000313" key="11">
    <source>
        <dbReference type="Proteomes" id="UP000658733"/>
    </source>
</evidence>
<dbReference type="GO" id="GO:0005576">
    <property type="term" value="C:extracellular region"/>
    <property type="evidence" value="ECO:0007669"/>
    <property type="project" value="UniProtKB-SubCell"/>
</dbReference>
<dbReference type="InterPro" id="IPR006626">
    <property type="entry name" value="PbH1"/>
</dbReference>
<evidence type="ECO:0000256" key="9">
    <source>
        <dbReference type="SAM" id="Phobius"/>
    </source>
</evidence>
<dbReference type="InterPro" id="IPR012334">
    <property type="entry name" value="Pectin_lyas_fold"/>
</dbReference>
<organism evidence="10 11">
    <name type="scientific">Methanobrevibacter arboriphilus</name>
    <dbReference type="NCBI Taxonomy" id="39441"/>
    <lineage>
        <taxon>Archaea</taxon>
        <taxon>Methanobacteriati</taxon>
        <taxon>Methanobacteriota</taxon>
        <taxon>Methanomada group</taxon>
        <taxon>Methanobacteria</taxon>
        <taxon>Methanobacteriales</taxon>
        <taxon>Methanobacteriaceae</taxon>
        <taxon>Methanobrevibacter</taxon>
    </lineage>
</organism>
<dbReference type="Pfam" id="PF02415">
    <property type="entry name" value="Chlam_PMP"/>
    <property type="match status" value="4"/>
</dbReference>
<feature type="compositionally biased region" description="Low complexity" evidence="8">
    <location>
        <begin position="608"/>
        <end position="633"/>
    </location>
</feature>
<proteinExistence type="predicted"/>
<accession>A0A843AEK0</accession>
<evidence type="ECO:0000256" key="1">
    <source>
        <dbReference type="ARBA" id="ARBA00004196"/>
    </source>
</evidence>